<dbReference type="AlphaFoldDB" id="A0AAV4X3K1"/>
<evidence type="ECO:0000256" key="1">
    <source>
        <dbReference type="SAM" id="MobiDB-lite"/>
    </source>
</evidence>
<feature type="region of interest" description="Disordered" evidence="1">
    <location>
        <begin position="1"/>
        <end position="30"/>
    </location>
</feature>
<reference evidence="2 3" key="1">
    <citation type="submission" date="2021-06" db="EMBL/GenBank/DDBJ databases">
        <title>Caerostris darwini draft genome.</title>
        <authorList>
            <person name="Kono N."/>
            <person name="Arakawa K."/>
        </authorList>
    </citation>
    <scope>NUCLEOTIDE SEQUENCE [LARGE SCALE GENOMIC DNA]</scope>
</reference>
<evidence type="ECO:0000313" key="2">
    <source>
        <dbReference type="EMBL" id="GIY88745.1"/>
    </source>
</evidence>
<gene>
    <name evidence="2" type="ORF">CDAR_438421</name>
</gene>
<feature type="compositionally biased region" description="Polar residues" evidence="1">
    <location>
        <begin position="17"/>
        <end position="29"/>
    </location>
</feature>
<sequence length="101" mass="10760">MTLSGNRSRLIVPRNPMSATKSATSNNAGRPSVDCISGICAVTPASAVERALTSGGALWEEEARESCSNRKGEGYHLWRSNASCHGISGAHLRATVYRREA</sequence>
<accession>A0AAV4X3K1</accession>
<evidence type="ECO:0000313" key="3">
    <source>
        <dbReference type="Proteomes" id="UP001054837"/>
    </source>
</evidence>
<proteinExistence type="predicted"/>
<dbReference type="EMBL" id="BPLQ01015526">
    <property type="protein sequence ID" value="GIY88745.1"/>
    <property type="molecule type" value="Genomic_DNA"/>
</dbReference>
<protein>
    <submittedName>
        <fullName evidence="2">Uncharacterized protein</fullName>
    </submittedName>
</protein>
<comment type="caution">
    <text evidence="2">The sequence shown here is derived from an EMBL/GenBank/DDBJ whole genome shotgun (WGS) entry which is preliminary data.</text>
</comment>
<organism evidence="2 3">
    <name type="scientific">Caerostris darwini</name>
    <dbReference type="NCBI Taxonomy" id="1538125"/>
    <lineage>
        <taxon>Eukaryota</taxon>
        <taxon>Metazoa</taxon>
        <taxon>Ecdysozoa</taxon>
        <taxon>Arthropoda</taxon>
        <taxon>Chelicerata</taxon>
        <taxon>Arachnida</taxon>
        <taxon>Araneae</taxon>
        <taxon>Araneomorphae</taxon>
        <taxon>Entelegynae</taxon>
        <taxon>Araneoidea</taxon>
        <taxon>Araneidae</taxon>
        <taxon>Caerostris</taxon>
    </lineage>
</organism>
<name>A0AAV4X3K1_9ARAC</name>
<dbReference type="Proteomes" id="UP001054837">
    <property type="component" value="Unassembled WGS sequence"/>
</dbReference>
<keyword evidence="3" id="KW-1185">Reference proteome</keyword>